<reference evidence="3" key="1">
    <citation type="submission" date="2021-01" db="EMBL/GenBank/DDBJ databases">
        <title>Whole genome shotgun sequence of Rugosimonospora africana NBRC 104875.</title>
        <authorList>
            <person name="Komaki H."/>
            <person name="Tamura T."/>
        </authorList>
    </citation>
    <scope>NUCLEOTIDE SEQUENCE</scope>
    <source>
        <strain evidence="3">NBRC 104875</strain>
    </source>
</reference>
<feature type="region of interest" description="Disordered" evidence="1">
    <location>
        <begin position="55"/>
        <end position="102"/>
    </location>
</feature>
<dbReference type="PANTHER" id="PTHR47691:SF3">
    <property type="entry name" value="HTH-TYPE TRANSCRIPTIONAL REGULATOR RV0890C-RELATED"/>
    <property type="match status" value="1"/>
</dbReference>
<keyword evidence="4" id="KW-1185">Reference proteome</keyword>
<dbReference type="Gene3D" id="3.40.50.300">
    <property type="entry name" value="P-loop containing nucleotide triphosphate hydrolases"/>
    <property type="match status" value="1"/>
</dbReference>
<dbReference type="InterPro" id="IPR027417">
    <property type="entry name" value="P-loop_NTPase"/>
</dbReference>
<dbReference type="SUPFAM" id="SSF48452">
    <property type="entry name" value="TPR-like"/>
    <property type="match status" value="1"/>
</dbReference>
<dbReference type="RefSeq" id="WP_203923941.1">
    <property type="nucleotide sequence ID" value="NZ_BONZ01000099.1"/>
</dbReference>
<protein>
    <recommendedName>
        <fullName evidence="2">AAA+ ATPase domain-containing protein</fullName>
    </recommendedName>
</protein>
<evidence type="ECO:0000259" key="2">
    <source>
        <dbReference type="SMART" id="SM00382"/>
    </source>
</evidence>
<feature type="domain" description="AAA+ ATPase" evidence="2">
    <location>
        <begin position="175"/>
        <end position="309"/>
    </location>
</feature>
<dbReference type="Gene3D" id="1.25.40.10">
    <property type="entry name" value="Tetratricopeptide repeat domain"/>
    <property type="match status" value="1"/>
</dbReference>
<feature type="compositionally biased region" description="Low complexity" evidence="1">
    <location>
        <begin position="71"/>
        <end position="102"/>
    </location>
</feature>
<dbReference type="InterPro" id="IPR007111">
    <property type="entry name" value="NACHT_NTPase"/>
</dbReference>
<dbReference type="InterPro" id="IPR003593">
    <property type="entry name" value="AAA+_ATPase"/>
</dbReference>
<dbReference type="InterPro" id="IPR011990">
    <property type="entry name" value="TPR-like_helical_dom_sf"/>
</dbReference>
<evidence type="ECO:0000313" key="4">
    <source>
        <dbReference type="Proteomes" id="UP000642748"/>
    </source>
</evidence>
<name>A0A8J3VVP2_9ACTN</name>
<dbReference type="EMBL" id="BONZ01000099">
    <property type="protein sequence ID" value="GIH20515.1"/>
    <property type="molecule type" value="Genomic_DNA"/>
</dbReference>
<accession>A0A8J3VVP2</accession>
<sequence>MALRQARIVFGGMCVSVVTLITTTWPDHWPAWPRLASAVVLAFLGVIVIELERREERGTRRRPASVPSGNAAASTATAPGTAPTGTTLTPTAPAPTVTAPRAGIRRWGALGKPVMDSADPVTAPASWVTPMRPEVAEPLPAKEGFRGREAELDGLLRQHRAARAAAGTRAEAGGWPVLLLIHGKPGVGKSALAQELARRLAGEYPDGQLYVNLGNAGDALSSGEILKIFLDALKWPGAMPERAEDRVRIFRTLTADRRLLFILDAARDHRQVLDVLPNESLCAAIVTSRRDLGPNLGIGSRRLDVPDADDALEILQAAARSQEHSTPSTVEIIESCGRLPLAIQSAGERVSQERSDLVSVATLLREEDTRLERLTRLGRNVEEGFATEYQQLDPVEQRALRLLGLVESDTFVPWVLCPLMRVPLEEAEDLTDRLYRAQFIDYVSADPVTDLVRYRLNTLVKLFARTRSDQEDPDDERAAAVNRLDIAYQSVICEVLAILEPDFTPPTRDTGADQAIAGPRLAALIAQHPDTWIRAEYANVAHSFRKAYSAGEWGVCWRIARRLHSLVPAGVPASEMMALFDLAVLAAERDGSVLGGIDVRIAKGSCLVAVEHYREAFAVLTTALELTDRISPRSGPGRDPAVLRRGTVYLKRGEAYLQMRRPKEAETEFQLAKAMFRAERRTRELALLRLLVALNSDIDLDEPHDELTRHLGEEHRFWVWLQHFEERRRRHDWAEALDNLDLAERCCDGDARRHANVLYRRARLYLEHWRYHASTDGAHTGNGYVDRLATKAIHRATEAMVALSWMGNVAGDIRARCLLVRALTAAGLLRAANAQLHLVERELAHPDLAESPARLPLRARARWARGELRRANGESEHDRDLWEARRIFTEIGDGRSQRSIDRLLGIVGQETWTDPYDRHDE</sequence>
<comment type="caution">
    <text evidence="3">The sequence shown here is derived from an EMBL/GenBank/DDBJ whole genome shotgun (WGS) entry which is preliminary data.</text>
</comment>
<evidence type="ECO:0000313" key="3">
    <source>
        <dbReference type="EMBL" id="GIH20515.1"/>
    </source>
</evidence>
<dbReference type="SUPFAM" id="SSF52540">
    <property type="entry name" value="P-loop containing nucleoside triphosphate hydrolases"/>
    <property type="match status" value="1"/>
</dbReference>
<dbReference type="AlphaFoldDB" id="A0A8J3VVP2"/>
<dbReference type="Pfam" id="PF05729">
    <property type="entry name" value="NACHT"/>
    <property type="match status" value="1"/>
</dbReference>
<dbReference type="SMART" id="SM00382">
    <property type="entry name" value="AAA"/>
    <property type="match status" value="1"/>
</dbReference>
<dbReference type="PANTHER" id="PTHR47691">
    <property type="entry name" value="REGULATOR-RELATED"/>
    <property type="match status" value="1"/>
</dbReference>
<proteinExistence type="predicted"/>
<gene>
    <name evidence="3" type="ORF">Raf01_86870</name>
</gene>
<dbReference type="GO" id="GO:0043531">
    <property type="term" value="F:ADP binding"/>
    <property type="evidence" value="ECO:0007669"/>
    <property type="project" value="InterPro"/>
</dbReference>
<dbReference type="Proteomes" id="UP000642748">
    <property type="component" value="Unassembled WGS sequence"/>
</dbReference>
<organism evidence="3 4">
    <name type="scientific">Rugosimonospora africana</name>
    <dbReference type="NCBI Taxonomy" id="556532"/>
    <lineage>
        <taxon>Bacteria</taxon>
        <taxon>Bacillati</taxon>
        <taxon>Actinomycetota</taxon>
        <taxon>Actinomycetes</taxon>
        <taxon>Micromonosporales</taxon>
        <taxon>Micromonosporaceae</taxon>
        <taxon>Rugosimonospora</taxon>
    </lineage>
</organism>
<evidence type="ECO:0000256" key="1">
    <source>
        <dbReference type="SAM" id="MobiDB-lite"/>
    </source>
</evidence>